<dbReference type="EMBL" id="CAJOBO010003656">
    <property type="protein sequence ID" value="CAF4499638.1"/>
    <property type="molecule type" value="Genomic_DNA"/>
</dbReference>
<comment type="caution">
    <text evidence="1">The sequence shown here is derived from an EMBL/GenBank/DDBJ whole genome shotgun (WGS) entry which is preliminary data.</text>
</comment>
<accession>A0A820VFY7</accession>
<evidence type="ECO:0000313" key="2">
    <source>
        <dbReference type="Proteomes" id="UP000663851"/>
    </source>
</evidence>
<evidence type="ECO:0000313" key="1">
    <source>
        <dbReference type="EMBL" id="CAF4499638.1"/>
    </source>
</evidence>
<reference evidence="1" key="1">
    <citation type="submission" date="2021-02" db="EMBL/GenBank/DDBJ databases">
        <authorList>
            <person name="Nowell W R."/>
        </authorList>
    </citation>
    <scope>NUCLEOTIDE SEQUENCE</scope>
</reference>
<sequence>MNFFATRQDSSQNLTDFANGLRDNTVTCNFPVGFYEQALITAFVGGLRNEHVIRQHLMQQNLEMFEQTLNSARTFESVLIQGANVKRDLSEDFSVMKIHERLVDLLIMLDRNVVIVTLRVTNATKKVTLLNSATRKRTTGEQPIQVVTYIDGLDVKFELDTDSPIAVINENIWNKMGKTNLQSVKSVHNIFSGHSIRLKGEKMVMVNYRGLRVRLQILVGDKNRNNILGRNWINTLHLNETSSGELINDSKVLHVNSTISNLNELVHSYNDIFREGLGCCKMKIHLHNKYSSTSHVSSSDQLSQTCGRSSILKEPVRELIEENLK</sequence>
<protein>
    <submittedName>
        <fullName evidence="1">Uncharacterized protein</fullName>
    </submittedName>
</protein>
<dbReference type="Gene3D" id="2.40.70.10">
    <property type="entry name" value="Acid Proteases"/>
    <property type="match status" value="1"/>
</dbReference>
<organism evidence="1 2">
    <name type="scientific">Rotaria socialis</name>
    <dbReference type="NCBI Taxonomy" id="392032"/>
    <lineage>
        <taxon>Eukaryota</taxon>
        <taxon>Metazoa</taxon>
        <taxon>Spiralia</taxon>
        <taxon>Gnathifera</taxon>
        <taxon>Rotifera</taxon>
        <taxon>Eurotatoria</taxon>
        <taxon>Bdelloidea</taxon>
        <taxon>Philodinida</taxon>
        <taxon>Philodinidae</taxon>
        <taxon>Rotaria</taxon>
    </lineage>
</organism>
<dbReference type="PANTHER" id="PTHR36943:SF1">
    <property type="entry name" value="CCHC-TYPE DOMAIN-CONTAINING PROTEIN"/>
    <property type="match status" value="1"/>
</dbReference>
<gene>
    <name evidence="1" type="ORF">HFQ381_LOCUS27673</name>
</gene>
<name>A0A820VFY7_9BILA</name>
<dbReference type="SUPFAM" id="SSF50630">
    <property type="entry name" value="Acid proteases"/>
    <property type="match status" value="1"/>
</dbReference>
<dbReference type="AlphaFoldDB" id="A0A820VFY7"/>
<dbReference type="PANTHER" id="PTHR36943">
    <property type="entry name" value="CCHC-TYPE DOMAIN-CONTAINING PROTEIN"/>
    <property type="match status" value="1"/>
</dbReference>
<dbReference type="Proteomes" id="UP000663851">
    <property type="component" value="Unassembled WGS sequence"/>
</dbReference>
<proteinExistence type="predicted"/>
<dbReference type="InterPro" id="IPR021109">
    <property type="entry name" value="Peptidase_aspartic_dom_sf"/>
</dbReference>